<dbReference type="PANTHER" id="PTHR30537">
    <property type="entry name" value="HTH-TYPE TRANSCRIPTIONAL REGULATOR"/>
    <property type="match status" value="1"/>
</dbReference>
<comment type="caution">
    <text evidence="9">The sequence shown here is derived from an EMBL/GenBank/DDBJ whole genome shotgun (WGS) entry which is preliminary data.</text>
</comment>
<protein>
    <recommendedName>
        <fullName evidence="6">HTH-type transcriptional regulator TtuA</fullName>
    </recommendedName>
    <alternativeName>
        <fullName evidence="7">Tartrate utilization transcriptional regulator</fullName>
    </alternativeName>
</protein>
<dbReference type="PRINTS" id="PR00039">
    <property type="entry name" value="HTHLYSR"/>
</dbReference>
<evidence type="ECO:0000256" key="3">
    <source>
        <dbReference type="ARBA" id="ARBA00023125"/>
    </source>
</evidence>
<keyword evidence="3" id="KW-0238">DNA-binding</keyword>
<dbReference type="RefSeq" id="WP_042471323.1">
    <property type="nucleotide sequence ID" value="NZ_BAYX01000004.1"/>
</dbReference>
<dbReference type="Gene3D" id="3.40.190.10">
    <property type="entry name" value="Periplasmic binding protein-like II"/>
    <property type="match status" value="2"/>
</dbReference>
<dbReference type="InterPro" id="IPR036390">
    <property type="entry name" value="WH_DNA-bd_sf"/>
</dbReference>
<proteinExistence type="inferred from homology"/>
<evidence type="ECO:0000256" key="1">
    <source>
        <dbReference type="ARBA" id="ARBA00009437"/>
    </source>
</evidence>
<dbReference type="SUPFAM" id="SSF46785">
    <property type="entry name" value="Winged helix' DNA-binding domain"/>
    <property type="match status" value="1"/>
</dbReference>
<dbReference type="EMBL" id="BAYX01000004">
    <property type="protein sequence ID" value="GAJ92480.1"/>
    <property type="molecule type" value="Genomic_DNA"/>
</dbReference>
<gene>
    <name evidence="9" type="ORF">RRH01S_04_00330</name>
</gene>
<dbReference type="InterPro" id="IPR000847">
    <property type="entry name" value="LysR_HTH_N"/>
</dbReference>
<dbReference type="Gene3D" id="1.10.10.10">
    <property type="entry name" value="Winged helix-like DNA-binding domain superfamily/Winged helix DNA-binding domain"/>
    <property type="match status" value="1"/>
</dbReference>
<dbReference type="Pfam" id="PF03466">
    <property type="entry name" value="LysR_substrate"/>
    <property type="match status" value="1"/>
</dbReference>
<evidence type="ECO:0000256" key="7">
    <source>
        <dbReference type="ARBA" id="ARBA00083243"/>
    </source>
</evidence>
<dbReference type="PROSITE" id="PS50931">
    <property type="entry name" value="HTH_LYSR"/>
    <property type="match status" value="1"/>
</dbReference>
<comment type="similarity">
    <text evidence="1">Belongs to the LysR transcriptional regulatory family.</text>
</comment>
<keyword evidence="2" id="KW-0805">Transcription regulation</keyword>
<dbReference type="GO" id="GO:0003677">
    <property type="term" value="F:DNA binding"/>
    <property type="evidence" value="ECO:0007669"/>
    <property type="project" value="UniProtKB-KW"/>
</dbReference>
<comment type="function">
    <text evidence="5">Transcriptional regulator of the ttuABCDE tartrate utilization operon.</text>
</comment>
<dbReference type="InterPro" id="IPR058163">
    <property type="entry name" value="LysR-type_TF_proteobact-type"/>
</dbReference>
<evidence type="ECO:0000256" key="6">
    <source>
        <dbReference type="ARBA" id="ARBA00067332"/>
    </source>
</evidence>
<evidence type="ECO:0000313" key="9">
    <source>
        <dbReference type="EMBL" id="GAJ92480.1"/>
    </source>
</evidence>
<evidence type="ECO:0000313" key="10">
    <source>
        <dbReference type="Proteomes" id="UP000026941"/>
    </source>
</evidence>
<accession>A0AA87Q3L1</accession>
<dbReference type="Pfam" id="PF00126">
    <property type="entry name" value="HTH_1"/>
    <property type="match status" value="1"/>
</dbReference>
<sequence>MQEKHRVSLNAIRVFAIAARTGSLTAAGAELGVTSGAVSHQLKKLEDELGVSLFRRGNNTASLTDVGRRFYEEVAPAIRLIERSADALYRDESEISVHATTSLALRWLIPSLDRFRALCPQVRVRVETSSARGFPAVSDSDVSIRHFRAGAAAEGWEFLARDRRRPVVSPRLLAGGTGQAIGIPDVPALQCCVGNWDWKLWCETFNISLADLSLTHAFDTDDAALHACVAGLGMVLAPTILTSRETTSGALVTLSGYEPVETGTYRYQRRSESKAVRQFCGWMDTEMRTLE</sequence>
<dbReference type="InterPro" id="IPR036388">
    <property type="entry name" value="WH-like_DNA-bd_sf"/>
</dbReference>
<evidence type="ECO:0000256" key="2">
    <source>
        <dbReference type="ARBA" id="ARBA00023015"/>
    </source>
</evidence>
<dbReference type="SUPFAM" id="SSF53850">
    <property type="entry name" value="Periplasmic binding protein-like II"/>
    <property type="match status" value="1"/>
</dbReference>
<dbReference type="PANTHER" id="PTHR30537:SF5">
    <property type="entry name" value="HTH-TYPE TRANSCRIPTIONAL ACTIVATOR TTDR-RELATED"/>
    <property type="match status" value="1"/>
</dbReference>
<feature type="domain" description="HTH lysR-type" evidence="8">
    <location>
        <begin position="7"/>
        <end position="64"/>
    </location>
</feature>
<dbReference type="InterPro" id="IPR005119">
    <property type="entry name" value="LysR_subst-bd"/>
</dbReference>
<reference evidence="9 10" key="1">
    <citation type="submission" date="2014-05" db="EMBL/GenBank/DDBJ databases">
        <title>Whole genome shotgun sequence of Rhizobium rhizogenes NBRC 13257.</title>
        <authorList>
            <person name="Katano-Makiyama Y."/>
            <person name="Hosoyama A."/>
            <person name="Hashimoto M."/>
            <person name="Hosoyama Y."/>
            <person name="Noguchi M."/>
            <person name="Tsuchikane K."/>
            <person name="Kimura A."/>
            <person name="Ohji S."/>
            <person name="Ichikawa N."/>
            <person name="Yamazoe A."/>
            <person name="Fujita N."/>
        </authorList>
    </citation>
    <scope>NUCLEOTIDE SEQUENCE [LARGE SCALE GENOMIC DNA]</scope>
    <source>
        <strain evidence="9 10">NBRC 13257</strain>
    </source>
</reference>
<dbReference type="GO" id="GO:0003700">
    <property type="term" value="F:DNA-binding transcription factor activity"/>
    <property type="evidence" value="ECO:0007669"/>
    <property type="project" value="InterPro"/>
</dbReference>
<name>A0AA87Q3L1_RHIRH</name>
<dbReference type="Proteomes" id="UP000026941">
    <property type="component" value="Unassembled WGS sequence"/>
</dbReference>
<evidence type="ECO:0000256" key="5">
    <source>
        <dbReference type="ARBA" id="ARBA00054626"/>
    </source>
</evidence>
<organism evidence="9 10">
    <name type="scientific">Rhizobium rhizogenes NBRC 13257</name>
    <dbReference type="NCBI Taxonomy" id="1220581"/>
    <lineage>
        <taxon>Bacteria</taxon>
        <taxon>Pseudomonadati</taxon>
        <taxon>Pseudomonadota</taxon>
        <taxon>Alphaproteobacteria</taxon>
        <taxon>Hyphomicrobiales</taxon>
        <taxon>Rhizobiaceae</taxon>
        <taxon>Rhizobium/Agrobacterium group</taxon>
        <taxon>Rhizobium</taxon>
    </lineage>
</organism>
<evidence type="ECO:0000256" key="4">
    <source>
        <dbReference type="ARBA" id="ARBA00023163"/>
    </source>
</evidence>
<dbReference type="AlphaFoldDB" id="A0AA87Q3L1"/>
<keyword evidence="4" id="KW-0804">Transcription</keyword>
<dbReference type="FunFam" id="1.10.10.10:FF:000001">
    <property type="entry name" value="LysR family transcriptional regulator"/>
    <property type="match status" value="1"/>
</dbReference>
<evidence type="ECO:0000259" key="8">
    <source>
        <dbReference type="PROSITE" id="PS50931"/>
    </source>
</evidence>